<dbReference type="SUPFAM" id="SSF57756">
    <property type="entry name" value="Retrovirus zinc finger-like domains"/>
    <property type="match status" value="1"/>
</dbReference>
<dbReference type="InterPro" id="IPR036875">
    <property type="entry name" value="Znf_CCHC_sf"/>
</dbReference>
<dbReference type="PANTHER" id="PTHR35317:SF27">
    <property type="entry name" value="RETROVIRUS-RELATED POL POLYPROTEIN FROM TRANSPOSON TNT 1-94"/>
    <property type="match status" value="1"/>
</dbReference>
<comment type="caution">
    <text evidence="2">The sequence shown here is derived from an EMBL/GenBank/DDBJ whole genome shotgun (WGS) entry which is preliminary data.</text>
</comment>
<dbReference type="Pfam" id="PF22936">
    <property type="entry name" value="Pol_BBD"/>
    <property type="match status" value="1"/>
</dbReference>
<gene>
    <name evidence="2" type="ORF">LIER_18349</name>
</gene>
<proteinExistence type="predicted"/>
<dbReference type="EMBL" id="BAABME010004393">
    <property type="protein sequence ID" value="GAA0162207.1"/>
    <property type="molecule type" value="Genomic_DNA"/>
</dbReference>
<organism evidence="2 3">
    <name type="scientific">Lithospermum erythrorhizon</name>
    <name type="common">Purple gromwell</name>
    <name type="synonym">Lithospermum officinale var. erythrorhizon</name>
    <dbReference type="NCBI Taxonomy" id="34254"/>
    <lineage>
        <taxon>Eukaryota</taxon>
        <taxon>Viridiplantae</taxon>
        <taxon>Streptophyta</taxon>
        <taxon>Embryophyta</taxon>
        <taxon>Tracheophyta</taxon>
        <taxon>Spermatophyta</taxon>
        <taxon>Magnoliopsida</taxon>
        <taxon>eudicotyledons</taxon>
        <taxon>Gunneridae</taxon>
        <taxon>Pentapetalae</taxon>
        <taxon>asterids</taxon>
        <taxon>lamiids</taxon>
        <taxon>Boraginales</taxon>
        <taxon>Boraginaceae</taxon>
        <taxon>Boraginoideae</taxon>
        <taxon>Lithospermeae</taxon>
        <taxon>Lithospermum</taxon>
    </lineage>
</organism>
<dbReference type="GO" id="GO:0008270">
    <property type="term" value="F:zinc ion binding"/>
    <property type="evidence" value="ECO:0007669"/>
    <property type="project" value="InterPro"/>
</dbReference>
<name>A0AAV3QJ56_LITER</name>
<dbReference type="GO" id="GO:0003676">
    <property type="term" value="F:nucleic acid binding"/>
    <property type="evidence" value="ECO:0007669"/>
    <property type="project" value="InterPro"/>
</dbReference>
<dbReference type="Proteomes" id="UP001454036">
    <property type="component" value="Unassembled WGS sequence"/>
</dbReference>
<sequence>MAEDKTLTIVPHFVGHYDHWSEMMENLLRARGLWNVVERIHVEPLNTEVSTSKIIWESLKKKYGGNAKIKKSMLNALRREFELLEMKKGETVDSYFGRVNTVSNKLRSNGDNIKTQKEEEPEDEQVLKVEQTSYDRGRGRFSSRGRGRGGRGGRGAFNKATVECYKCHGLGHFQYECSKWNKETNFAEIDENEEEVLLMAYTEGVQANGKKRTWFIDSGCSNHMCNDAEMFTTMDSSFNNYVKLGNNRKMAVSGK</sequence>
<feature type="domain" description="Retrovirus-related Pol polyprotein from transposon TNT 1-94-like beta-barrel" evidence="1">
    <location>
        <begin position="214"/>
        <end position="255"/>
    </location>
</feature>
<keyword evidence="3" id="KW-1185">Reference proteome</keyword>
<reference evidence="2 3" key="1">
    <citation type="submission" date="2024-01" db="EMBL/GenBank/DDBJ databases">
        <title>The complete chloroplast genome sequence of Lithospermum erythrorhizon: insights into the phylogenetic relationship among Boraginaceae species and the maternal lineages of purple gromwells.</title>
        <authorList>
            <person name="Okada T."/>
            <person name="Watanabe K."/>
        </authorList>
    </citation>
    <scope>NUCLEOTIDE SEQUENCE [LARGE SCALE GENOMIC DNA]</scope>
</reference>
<evidence type="ECO:0000313" key="3">
    <source>
        <dbReference type="Proteomes" id="UP001454036"/>
    </source>
</evidence>
<protein>
    <recommendedName>
        <fullName evidence="1">Retrovirus-related Pol polyprotein from transposon TNT 1-94-like beta-barrel domain-containing protein</fullName>
    </recommendedName>
</protein>
<evidence type="ECO:0000259" key="1">
    <source>
        <dbReference type="Pfam" id="PF22936"/>
    </source>
</evidence>
<evidence type="ECO:0000313" key="2">
    <source>
        <dbReference type="EMBL" id="GAA0162207.1"/>
    </source>
</evidence>
<dbReference type="AlphaFoldDB" id="A0AAV3QJ56"/>
<dbReference type="InterPro" id="IPR054722">
    <property type="entry name" value="PolX-like_BBD"/>
</dbReference>
<dbReference type="Pfam" id="PF14223">
    <property type="entry name" value="Retrotran_gag_2"/>
    <property type="match status" value="1"/>
</dbReference>
<dbReference type="PANTHER" id="PTHR35317">
    <property type="entry name" value="OS04G0629600 PROTEIN"/>
    <property type="match status" value="1"/>
</dbReference>
<accession>A0AAV3QJ56</accession>